<dbReference type="Gene3D" id="1.10.10.60">
    <property type="entry name" value="Homeodomain-like"/>
    <property type="match status" value="1"/>
</dbReference>
<dbReference type="GO" id="GO:0003700">
    <property type="term" value="F:DNA-binding transcription factor activity"/>
    <property type="evidence" value="ECO:0007669"/>
    <property type="project" value="InterPro"/>
</dbReference>
<dbReference type="KEGG" id="mass:CR152_23060"/>
<dbReference type="InterPro" id="IPR003313">
    <property type="entry name" value="AraC-bd"/>
</dbReference>
<evidence type="ECO:0000256" key="4">
    <source>
        <dbReference type="ARBA" id="ARBA00023163"/>
    </source>
</evidence>
<dbReference type="InterPro" id="IPR037923">
    <property type="entry name" value="HTH-like"/>
</dbReference>
<keyword evidence="2" id="KW-0238">DNA-binding</keyword>
<dbReference type="OrthoDB" id="9803764at2"/>
<dbReference type="SUPFAM" id="SSF51215">
    <property type="entry name" value="Regulatory protein AraC"/>
    <property type="match status" value="1"/>
</dbReference>
<dbReference type="SUPFAM" id="SSF46689">
    <property type="entry name" value="Homeodomain-like"/>
    <property type="match status" value="1"/>
</dbReference>
<sequence>MRSKAAQAAPERMMVNADIQRLGYQPQASYQLDVEVFSVSDLRHRAKEQLRLTHRYEFHTLVCVTQGKCSQMVDFKSVSCAPGSLLVLRAGQAHNYGRDEAWDGWNVLFRPEFVVPVAATSHDLKRARDLERLPEHMVLSGPELRKVTELLEQMREDTLIEAPQADVHALLRHQLHTLLARLIILQGRRQAQEPLASPASQRFKRFYQLVEERFAQWHHVADYAGELGYTEKTLARAVMASMGMSAKVFIATRIALEAKRLLVHTDLSVVSIAEKLGFDEPTNFSKFFKREAGCTPLEFRRRQTSF</sequence>
<dbReference type="SMART" id="SM00342">
    <property type="entry name" value="HTH_ARAC"/>
    <property type="match status" value="1"/>
</dbReference>
<evidence type="ECO:0000256" key="2">
    <source>
        <dbReference type="ARBA" id="ARBA00023125"/>
    </source>
</evidence>
<proteinExistence type="predicted"/>
<dbReference type="GO" id="GO:0043565">
    <property type="term" value="F:sequence-specific DNA binding"/>
    <property type="evidence" value="ECO:0007669"/>
    <property type="project" value="InterPro"/>
</dbReference>
<evidence type="ECO:0000313" key="6">
    <source>
        <dbReference type="EMBL" id="ATQ79066.1"/>
    </source>
</evidence>
<dbReference type="PANTHER" id="PTHR43280:SF32">
    <property type="entry name" value="TRANSCRIPTIONAL REGULATORY PROTEIN"/>
    <property type="match status" value="1"/>
</dbReference>
<name>A0A2D2DVS6_9BURK</name>
<dbReference type="PRINTS" id="PR00032">
    <property type="entry name" value="HTHARAC"/>
</dbReference>
<dbReference type="InterPro" id="IPR020449">
    <property type="entry name" value="Tscrpt_reg_AraC-type_HTH"/>
</dbReference>
<dbReference type="Pfam" id="PF02311">
    <property type="entry name" value="AraC_binding"/>
    <property type="match status" value="1"/>
</dbReference>
<accession>A0A2D2DVS6</accession>
<organism evidence="6 7">
    <name type="scientific">Massilia violaceinigra</name>
    <dbReference type="NCBI Taxonomy" id="2045208"/>
    <lineage>
        <taxon>Bacteria</taxon>
        <taxon>Pseudomonadati</taxon>
        <taxon>Pseudomonadota</taxon>
        <taxon>Betaproteobacteria</taxon>
        <taxon>Burkholderiales</taxon>
        <taxon>Oxalobacteraceae</taxon>
        <taxon>Telluria group</taxon>
        <taxon>Massilia</taxon>
    </lineage>
</organism>
<dbReference type="Pfam" id="PF12833">
    <property type="entry name" value="HTH_18"/>
    <property type="match status" value="1"/>
</dbReference>
<reference evidence="6" key="1">
    <citation type="submission" date="2017-10" db="EMBL/GenBank/DDBJ databases">
        <title>Massilia psychrophilum sp. nov., a novel purple-pigmented bacterium isolated from Tianshan glacier, Xinjiang Municipality, China.</title>
        <authorList>
            <person name="Wang H."/>
        </authorList>
    </citation>
    <scope>NUCLEOTIDE SEQUENCE [LARGE SCALE GENOMIC DNA]</scope>
    <source>
        <strain evidence="6">B2</strain>
    </source>
</reference>
<keyword evidence="4" id="KW-0804">Transcription</keyword>
<dbReference type="AlphaFoldDB" id="A0A2D2DVS6"/>
<dbReference type="InterPro" id="IPR018060">
    <property type="entry name" value="HTH_AraC"/>
</dbReference>
<dbReference type="PANTHER" id="PTHR43280">
    <property type="entry name" value="ARAC-FAMILY TRANSCRIPTIONAL REGULATOR"/>
    <property type="match status" value="1"/>
</dbReference>
<gene>
    <name evidence="6" type="ORF">CR152_23060</name>
</gene>
<protein>
    <submittedName>
        <fullName evidence="6">AraC family transcriptional regulator</fullName>
    </submittedName>
</protein>
<feature type="domain" description="HTH araC/xylS-type" evidence="5">
    <location>
        <begin position="204"/>
        <end position="302"/>
    </location>
</feature>
<keyword evidence="1" id="KW-0805">Transcription regulation</keyword>
<evidence type="ECO:0000256" key="3">
    <source>
        <dbReference type="ARBA" id="ARBA00023159"/>
    </source>
</evidence>
<dbReference type="RefSeq" id="WP_099882682.1">
    <property type="nucleotide sequence ID" value="NZ_CP024608.1"/>
</dbReference>
<evidence type="ECO:0000256" key="1">
    <source>
        <dbReference type="ARBA" id="ARBA00023015"/>
    </source>
</evidence>
<dbReference type="PROSITE" id="PS01124">
    <property type="entry name" value="HTH_ARAC_FAMILY_2"/>
    <property type="match status" value="1"/>
</dbReference>
<dbReference type="EMBL" id="CP024608">
    <property type="protein sequence ID" value="ATQ79066.1"/>
    <property type="molecule type" value="Genomic_DNA"/>
</dbReference>
<dbReference type="InterPro" id="IPR009057">
    <property type="entry name" value="Homeodomain-like_sf"/>
</dbReference>
<evidence type="ECO:0000313" key="7">
    <source>
        <dbReference type="Proteomes" id="UP000229897"/>
    </source>
</evidence>
<dbReference type="Proteomes" id="UP000229897">
    <property type="component" value="Chromosome"/>
</dbReference>
<evidence type="ECO:0000259" key="5">
    <source>
        <dbReference type="PROSITE" id="PS01124"/>
    </source>
</evidence>
<keyword evidence="7" id="KW-1185">Reference proteome</keyword>
<keyword evidence="3" id="KW-0010">Activator</keyword>